<gene>
    <name evidence="2" type="ORF">MRATA1EN1_LOCUS30800</name>
</gene>
<organism evidence="2 3">
    <name type="scientific">Rangifer tarandus platyrhynchus</name>
    <name type="common">Svalbard reindeer</name>
    <dbReference type="NCBI Taxonomy" id="3082113"/>
    <lineage>
        <taxon>Eukaryota</taxon>
        <taxon>Metazoa</taxon>
        <taxon>Chordata</taxon>
        <taxon>Craniata</taxon>
        <taxon>Vertebrata</taxon>
        <taxon>Euteleostomi</taxon>
        <taxon>Mammalia</taxon>
        <taxon>Eutheria</taxon>
        <taxon>Laurasiatheria</taxon>
        <taxon>Artiodactyla</taxon>
        <taxon>Ruminantia</taxon>
        <taxon>Pecora</taxon>
        <taxon>Cervidae</taxon>
        <taxon>Odocoileinae</taxon>
        <taxon>Rangifer</taxon>
    </lineage>
</organism>
<evidence type="ECO:0000256" key="1">
    <source>
        <dbReference type="SAM" id="MobiDB-lite"/>
    </source>
</evidence>
<dbReference type="EMBL" id="CATKSN020000166">
    <property type="protein sequence ID" value="CAI9149182.1"/>
    <property type="molecule type" value="Genomic_DNA"/>
</dbReference>
<dbReference type="InterPro" id="IPR049760">
    <property type="entry name" value="DD_EFCAB10"/>
</dbReference>
<proteinExistence type="predicted"/>
<protein>
    <submittedName>
        <fullName evidence="2">Uncharacterized protein</fullName>
    </submittedName>
</protein>
<keyword evidence="3" id="KW-1185">Reference proteome</keyword>
<name>A0ABN8XIG5_RANTA</name>
<feature type="compositionally biased region" description="Low complexity" evidence="1">
    <location>
        <begin position="88"/>
        <end position="99"/>
    </location>
</feature>
<evidence type="ECO:0000313" key="2">
    <source>
        <dbReference type="EMBL" id="CAI9149182.1"/>
    </source>
</evidence>
<evidence type="ECO:0000313" key="3">
    <source>
        <dbReference type="Proteomes" id="UP001176941"/>
    </source>
</evidence>
<accession>A0ABN8XIG5</accession>
<feature type="region of interest" description="Disordered" evidence="1">
    <location>
        <begin position="88"/>
        <end position="107"/>
    </location>
</feature>
<sequence>MLHSLPAAQPAAAAKTAREPEDPESCALPAAEITRSAAVQYVFDHRILDLFKNLLSRLFYSKPENVRGFLISELSKIDEARHLSATQAAEGAAAANNGTPPSENLQSLESPAADKELGIFNVNDFPVYFNLLSGDEKDNIPGAQLLHLGFLLRGHFLEEDWTFPDVPDVSRAGVSLASTRSREGSRDTNQIDAAARPATTAKTHATLFRIARR</sequence>
<dbReference type="SUPFAM" id="SSF47391">
    <property type="entry name" value="Dimerization-anchoring domain of cAMP-dependent PK regulatory subunit"/>
    <property type="match status" value="1"/>
</dbReference>
<reference evidence="2" key="1">
    <citation type="submission" date="2023-04" db="EMBL/GenBank/DDBJ databases">
        <authorList>
            <consortium name="ELIXIR-Norway"/>
        </authorList>
    </citation>
    <scope>NUCLEOTIDE SEQUENCE [LARGE SCALE GENOMIC DNA]</scope>
</reference>
<feature type="region of interest" description="Disordered" evidence="1">
    <location>
        <begin position="1"/>
        <end position="25"/>
    </location>
</feature>
<dbReference type="CDD" id="cd22976">
    <property type="entry name" value="DD_EFCAB10"/>
    <property type="match status" value="1"/>
</dbReference>
<dbReference type="Proteomes" id="UP001176941">
    <property type="component" value="Unassembled WGS sequence"/>
</dbReference>
<comment type="caution">
    <text evidence="2">The sequence shown here is derived from an EMBL/GenBank/DDBJ whole genome shotgun (WGS) entry which is preliminary data.</text>
</comment>